<reference evidence="2 3" key="1">
    <citation type="journal article" date="2018" name="J. Allergy Clin. Immunol.">
        <title>High-quality assembly of Dermatophagoides pteronyssinus genome and transcriptome reveals a wide range of novel allergens.</title>
        <authorList>
            <person name="Liu X.Y."/>
            <person name="Yang K.Y."/>
            <person name="Wang M.Q."/>
            <person name="Kwok J.S."/>
            <person name="Zeng X."/>
            <person name="Yang Z."/>
            <person name="Xiao X.J."/>
            <person name="Lau C.P."/>
            <person name="Li Y."/>
            <person name="Huang Z.M."/>
            <person name="Ba J.G."/>
            <person name="Yim A.K."/>
            <person name="Ouyang C.Y."/>
            <person name="Ngai S.M."/>
            <person name="Chan T.F."/>
            <person name="Leung E.L."/>
            <person name="Liu L."/>
            <person name="Liu Z.G."/>
            <person name="Tsui S.K."/>
        </authorList>
    </citation>
    <scope>NUCLEOTIDE SEQUENCE [LARGE SCALE GENOMIC DNA]</scope>
    <source>
        <strain evidence="2">Derp</strain>
    </source>
</reference>
<organism evidence="2 3">
    <name type="scientific">Dermatophagoides pteronyssinus</name>
    <name type="common">European house dust mite</name>
    <dbReference type="NCBI Taxonomy" id="6956"/>
    <lineage>
        <taxon>Eukaryota</taxon>
        <taxon>Metazoa</taxon>
        <taxon>Ecdysozoa</taxon>
        <taxon>Arthropoda</taxon>
        <taxon>Chelicerata</taxon>
        <taxon>Arachnida</taxon>
        <taxon>Acari</taxon>
        <taxon>Acariformes</taxon>
        <taxon>Sarcoptiformes</taxon>
        <taxon>Astigmata</taxon>
        <taxon>Psoroptidia</taxon>
        <taxon>Analgoidea</taxon>
        <taxon>Pyroglyphidae</taxon>
        <taxon>Dermatophagoidinae</taxon>
        <taxon>Dermatophagoides</taxon>
    </lineage>
</organism>
<evidence type="ECO:0000313" key="3">
    <source>
        <dbReference type="Proteomes" id="UP000887458"/>
    </source>
</evidence>
<feature type="transmembrane region" description="Helical" evidence="1">
    <location>
        <begin position="26"/>
        <end position="46"/>
    </location>
</feature>
<keyword evidence="1" id="KW-1133">Transmembrane helix</keyword>
<sequence length="140" mass="15117">MDVVVVVYHHFDFSSFFIDCVDGGGGGGAVLLVSIILSPLLFALVLSNTSNILLDFVSSDTSVNGRILINVRLSILPSVSPILYRVSVPTPSAGIFSGKYNTRDNNNNELEIPSARIPRERHACCNSDTVRLSIPSRAII</sequence>
<keyword evidence="3" id="KW-1185">Reference proteome</keyword>
<protein>
    <submittedName>
        <fullName evidence="2">Uncharacterized protein</fullName>
    </submittedName>
</protein>
<accession>A0ABQ8J2R5</accession>
<comment type="caution">
    <text evidence="2">The sequence shown here is derived from an EMBL/GenBank/DDBJ whole genome shotgun (WGS) entry which is preliminary data.</text>
</comment>
<dbReference type="Proteomes" id="UP000887458">
    <property type="component" value="Unassembled WGS sequence"/>
</dbReference>
<keyword evidence="1" id="KW-0812">Transmembrane</keyword>
<dbReference type="EMBL" id="NJHN03000086">
    <property type="protein sequence ID" value="KAH9416821.1"/>
    <property type="molecule type" value="Genomic_DNA"/>
</dbReference>
<proteinExistence type="predicted"/>
<evidence type="ECO:0000256" key="1">
    <source>
        <dbReference type="SAM" id="Phobius"/>
    </source>
</evidence>
<name>A0ABQ8J2R5_DERPT</name>
<evidence type="ECO:0000313" key="2">
    <source>
        <dbReference type="EMBL" id="KAH9416821.1"/>
    </source>
</evidence>
<gene>
    <name evidence="2" type="ORF">DERP_011936</name>
</gene>
<reference evidence="2 3" key="2">
    <citation type="journal article" date="2022" name="Mol. Biol. Evol.">
        <title>Comparative Genomics Reveals Insights into the Divergent Evolution of Astigmatic Mites and Household Pest Adaptations.</title>
        <authorList>
            <person name="Xiong Q."/>
            <person name="Wan A.T."/>
            <person name="Liu X."/>
            <person name="Fung C.S."/>
            <person name="Xiao X."/>
            <person name="Malainual N."/>
            <person name="Hou J."/>
            <person name="Wang L."/>
            <person name="Wang M."/>
            <person name="Yang K.Y."/>
            <person name="Cui Y."/>
            <person name="Leung E.L."/>
            <person name="Nong W."/>
            <person name="Shin S.K."/>
            <person name="Au S.W."/>
            <person name="Jeong K.Y."/>
            <person name="Chew F.T."/>
            <person name="Hui J.H."/>
            <person name="Leung T.F."/>
            <person name="Tungtrongchitr A."/>
            <person name="Zhong N."/>
            <person name="Liu Z."/>
            <person name="Tsui S.K."/>
        </authorList>
    </citation>
    <scope>NUCLEOTIDE SEQUENCE [LARGE SCALE GENOMIC DNA]</scope>
    <source>
        <strain evidence="2">Derp</strain>
    </source>
</reference>
<keyword evidence="1" id="KW-0472">Membrane</keyword>